<evidence type="ECO:0000256" key="1">
    <source>
        <dbReference type="ARBA" id="ARBA00022628"/>
    </source>
</evidence>
<comment type="cofactor">
    <cofactor evidence="5">
        <name>adenosylcob(III)alamin</name>
        <dbReference type="ChEBI" id="CHEBI:18408"/>
    </cofactor>
    <text evidence="5">Binds between the large and small subunits.</text>
</comment>
<feature type="compositionally biased region" description="Basic and acidic residues" evidence="6">
    <location>
        <begin position="1"/>
        <end position="13"/>
    </location>
</feature>
<dbReference type="Gene3D" id="3.40.50.11240">
    <property type="entry name" value="Ethanolamine ammonia-lyase light chain (EutC)"/>
    <property type="match status" value="1"/>
</dbReference>
<evidence type="ECO:0000256" key="5">
    <source>
        <dbReference type="HAMAP-Rule" id="MF_00601"/>
    </source>
</evidence>
<evidence type="ECO:0000313" key="7">
    <source>
        <dbReference type="EMBL" id="MRN52497.1"/>
    </source>
</evidence>
<dbReference type="NCBIfam" id="NF003971">
    <property type="entry name" value="PRK05465.1"/>
    <property type="match status" value="1"/>
</dbReference>
<evidence type="ECO:0000256" key="2">
    <source>
        <dbReference type="ARBA" id="ARBA00023239"/>
    </source>
</evidence>
<dbReference type="PANTHER" id="PTHR39330">
    <property type="entry name" value="ETHANOLAMINE AMMONIA-LYASE LIGHT CHAIN"/>
    <property type="match status" value="1"/>
</dbReference>
<reference evidence="7 8" key="1">
    <citation type="submission" date="2019-11" db="EMBL/GenBank/DDBJ databases">
        <title>Paenibacillus monticola sp. nov., a novel PGPR strain isolated from mountain sample in China.</title>
        <authorList>
            <person name="Zhao Q."/>
            <person name="Li H.-P."/>
            <person name="Zhang J.-L."/>
        </authorList>
    </citation>
    <scope>NUCLEOTIDE SEQUENCE [LARGE SCALE GENOMIC DNA]</scope>
    <source>
        <strain evidence="7 8">LC-T2</strain>
    </source>
</reference>
<dbReference type="PIRSF" id="PIRSF018982">
    <property type="entry name" value="EutC"/>
    <property type="match status" value="1"/>
</dbReference>
<dbReference type="HAMAP" id="MF_00601">
    <property type="entry name" value="EutC"/>
    <property type="match status" value="1"/>
</dbReference>
<comment type="pathway">
    <text evidence="5">Amine and polyamine degradation; ethanolamine degradation.</text>
</comment>
<dbReference type="Gene3D" id="1.10.30.40">
    <property type="entry name" value="Ethanolamine ammonia-lyase light chain (EutC), N-terminal domain"/>
    <property type="match status" value="1"/>
</dbReference>
<dbReference type="PANTHER" id="PTHR39330:SF1">
    <property type="entry name" value="ETHANOLAMINE AMMONIA-LYASE SMALL SUBUNIT"/>
    <property type="match status" value="1"/>
</dbReference>
<comment type="subcellular location">
    <subcellularLocation>
        <location evidence="5">Bacterial microcompartment</location>
    </subcellularLocation>
</comment>
<sequence length="236" mass="25758">MTLQHTEELEQLKRSTPARIGTGRAGSRPTTRELLKLRCDHAAAVDTVYGRVSQALLDELGLFSVESSAGDKEIYLRRPDLGRVLPESSIQNIRLRCIHEPKVQVVISDGLSANAIEHNLRDVYPALLDSLQVHGLTCGTPFFVQNGRVGCMNAIGDILQPEVIVLFIGERPGLLTSHSMSAYLCYKPRSGMTDSNRMVVSNIHQGGTPPVEAGAHLGTLIARMLKQKISGVELLL</sequence>
<keyword evidence="2 5" id="KW-0456">Lyase</keyword>
<dbReference type="EC" id="4.3.1.7" evidence="5"/>
<dbReference type="UniPathway" id="UPA00560"/>
<dbReference type="InterPro" id="IPR042251">
    <property type="entry name" value="EutC_C"/>
</dbReference>
<comment type="catalytic activity">
    <reaction evidence="5">
        <text>ethanolamine = acetaldehyde + NH4(+)</text>
        <dbReference type="Rhea" id="RHEA:15313"/>
        <dbReference type="ChEBI" id="CHEBI:15343"/>
        <dbReference type="ChEBI" id="CHEBI:28938"/>
        <dbReference type="ChEBI" id="CHEBI:57603"/>
        <dbReference type="EC" id="4.3.1.7"/>
    </reaction>
</comment>
<keyword evidence="3 5" id="KW-0170">Cobalt</keyword>
<dbReference type="GO" id="GO:0009350">
    <property type="term" value="C:ethanolamine ammonia-lyase complex"/>
    <property type="evidence" value="ECO:0007669"/>
    <property type="project" value="UniProtKB-UniRule"/>
</dbReference>
<accession>A0A7X2H2S5</accession>
<name>A0A7X2H2S5_9BACL</name>
<dbReference type="GO" id="GO:0008851">
    <property type="term" value="F:ethanolamine ammonia-lyase activity"/>
    <property type="evidence" value="ECO:0007669"/>
    <property type="project" value="UniProtKB-UniRule"/>
</dbReference>
<dbReference type="InterPro" id="IPR042255">
    <property type="entry name" value="EutC_N"/>
</dbReference>
<dbReference type="EMBL" id="WJXB01000002">
    <property type="protein sequence ID" value="MRN52497.1"/>
    <property type="molecule type" value="Genomic_DNA"/>
</dbReference>
<evidence type="ECO:0000256" key="3">
    <source>
        <dbReference type="ARBA" id="ARBA00023285"/>
    </source>
</evidence>
<dbReference type="GO" id="GO:0046336">
    <property type="term" value="P:ethanolamine catabolic process"/>
    <property type="evidence" value="ECO:0007669"/>
    <property type="project" value="UniProtKB-UniRule"/>
</dbReference>
<dbReference type="GO" id="GO:0031419">
    <property type="term" value="F:cobalamin binding"/>
    <property type="evidence" value="ECO:0007669"/>
    <property type="project" value="UniProtKB-UniRule"/>
</dbReference>
<feature type="region of interest" description="Disordered" evidence="6">
    <location>
        <begin position="1"/>
        <end position="29"/>
    </location>
</feature>
<feature type="binding site" evidence="5">
    <location>
        <position position="170"/>
    </location>
    <ligand>
        <name>adenosylcob(III)alamin</name>
        <dbReference type="ChEBI" id="CHEBI:18408"/>
    </ligand>
</feature>
<dbReference type="Pfam" id="PF05985">
    <property type="entry name" value="EutC"/>
    <property type="match status" value="1"/>
</dbReference>
<gene>
    <name evidence="5 7" type="primary">eutC</name>
    <name evidence="7" type="ORF">GJB61_05740</name>
</gene>
<proteinExistence type="inferred from homology"/>
<dbReference type="GO" id="GO:0031471">
    <property type="term" value="C:ethanolamine degradation polyhedral organelle"/>
    <property type="evidence" value="ECO:0007669"/>
    <property type="project" value="UniProtKB-UniRule"/>
</dbReference>
<dbReference type="RefSeq" id="WP_154117511.1">
    <property type="nucleotide sequence ID" value="NZ_WJXB01000002.1"/>
</dbReference>
<dbReference type="AlphaFoldDB" id="A0A7X2H2S5"/>
<evidence type="ECO:0000256" key="4">
    <source>
        <dbReference type="ARBA" id="ARBA00024446"/>
    </source>
</evidence>
<comment type="caution">
    <text evidence="7">The sequence shown here is derived from an EMBL/GenBank/DDBJ whole genome shotgun (WGS) entry which is preliminary data.</text>
</comment>
<dbReference type="Proteomes" id="UP000463051">
    <property type="component" value="Unassembled WGS sequence"/>
</dbReference>
<dbReference type="InterPro" id="IPR009246">
    <property type="entry name" value="EutC"/>
</dbReference>
<feature type="binding site" evidence="5">
    <location>
        <position position="149"/>
    </location>
    <ligand>
        <name>adenosylcob(III)alamin</name>
        <dbReference type="ChEBI" id="CHEBI:18408"/>
    </ligand>
</feature>
<keyword evidence="1 5" id="KW-0846">Cobalamin</keyword>
<keyword evidence="4 5" id="KW-1283">Bacterial microcompartment</keyword>
<comment type="similarity">
    <text evidence="5">Belongs to the EutC family.</text>
</comment>
<protein>
    <recommendedName>
        <fullName evidence="5">Ethanolamine ammonia-lyase small subunit</fullName>
        <shortName evidence="5">EAL small subunit</shortName>
        <ecNumber evidence="5">4.3.1.7</ecNumber>
    </recommendedName>
</protein>
<organism evidence="7 8">
    <name type="scientific">Paenibacillus monticola</name>
    <dbReference type="NCBI Taxonomy" id="2666075"/>
    <lineage>
        <taxon>Bacteria</taxon>
        <taxon>Bacillati</taxon>
        <taxon>Bacillota</taxon>
        <taxon>Bacilli</taxon>
        <taxon>Bacillales</taxon>
        <taxon>Paenibacillaceae</taxon>
        <taxon>Paenibacillus</taxon>
    </lineage>
</organism>
<comment type="subunit">
    <text evidence="5">The basic unit is a heterodimer which dimerizes to form tetramers. The heterotetramers trimerize; 6 large subunits form a core ring with 6 small subunits projecting outwards.</text>
</comment>
<evidence type="ECO:0000256" key="6">
    <source>
        <dbReference type="SAM" id="MobiDB-lite"/>
    </source>
</evidence>
<evidence type="ECO:0000313" key="8">
    <source>
        <dbReference type="Proteomes" id="UP000463051"/>
    </source>
</evidence>
<keyword evidence="8" id="KW-1185">Reference proteome</keyword>
<comment type="function">
    <text evidence="5">Catalyzes the deamination of various vicinal amino-alcohols to oxo compounds. Allows this organism to utilize ethanolamine as the sole source of nitrogen and carbon in the presence of external vitamin B12.</text>
</comment>
<dbReference type="GO" id="GO:0006520">
    <property type="term" value="P:amino acid metabolic process"/>
    <property type="evidence" value="ECO:0007669"/>
    <property type="project" value="InterPro"/>
</dbReference>